<organism evidence="1 2">
    <name type="scientific">Mycolicibacterium fluoranthenivorans</name>
    <dbReference type="NCBI Taxonomy" id="258505"/>
    <lineage>
        <taxon>Bacteria</taxon>
        <taxon>Bacillati</taxon>
        <taxon>Actinomycetota</taxon>
        <taxon>Actinomycetes</taxon>
        <taxon>Mycobacteriales</taxon>
        <taxon>Mycobacteriaceae</taxon>
        <taxon>Mycolicibacterium</taxon>
    </lineage>
</organism>
<reference evidence="1 2" key="1">
    <citation type="submission" date="2020-03" db="EMBL/GenBank/DDBJ databases">
        <title>Sequencing the genomes of 1000 actinobacteria strains.</title>
        <authorList>
            <person name="Klenk H.-P."/>
        </authorList>
    </citation>
    <scope>NUCLEOTIDE SEQUENCE [LARGE SCALE GENOMIC DNA]</scope>
    <source>
        <strain evidence="1 2">DSM 44556</strain>
    </source>
</reference>
<evidence type="ECO:0000313" key="2">
    <source>
        <dbReference type="Proteomes" id="UP000547444"/>
    </source>
</evidence>
<dbReference type="Proteomes" id="UP000547444">
    <property type="component" value="Unassembled WGS sequence"/>
</dbReference>
<accession>A0A7X5ZE03</accession>
<sequence length="36" mass="4065">MAERALAASPSALSALEPFWPSRRLMAFDEWCCPRP</sequence>
<protein>
    <submittedName>
        <fullName evidence="1">Uncharacterized protein</fullName>
    </submittedName>
</protein>
<evidence type="ECO:0000313" key="1">
    <source>
        <dbReference type="EMBL" id="NIH96641.1"/>
    </source>
</evidence>
<dbReference type="EMBL" id="JAANOW010000001">
    <property type="protein sequence ID" value="NIH96641.1"/>
    <property type="molecule type" value="Genomic_DNA"/>
</dbReference>
<proteinExistence type="predicted"/>
<comment type="caution">
    <text evidence="1">The sequence shown here is derived from an EMBL/GenBank/DDBJ whole genome shotgun (WGS) entry which is preliminary data.</text>
</comment>
<name>A0A7X5ZE03_9MYCO</name>
<gene>
    <name evidence="1" type="ORF">FHU31_003597</name>
</gene>
<dbReference type="AlphaFoldDB" id="A0A7X5ZE03"/>
<keyword evidence="2" id="KW-1185">Reference proteome</keyword>